<evidence type="ECO:0000313" key="7">
    <source>
        <dbReference type="Proteomes" id="UP000438093"/>
    </source>
</evidence>
<evidence type="ECO:0000259" key="5">
    <source>
        <dbReference type="PROSITE" id="PS50975"/>
    </source>
</evidence>
<feature type="domain" description="ATP-grasp" evidence="5">
    <location>
        <begin position="114"/>
        <end position="305"/>
    </location>
</feature>
<keyword evidence="1" id="KW-0436">Ligase</keyword>
<dbReference type="InterPro" id="IPR052032">
    <property type="entry name" value="ATP-dep_AA_Ligase"/>
</dbReference>
<dbReference type="EMBL" id="VTFY01000019">
    <property type="protein sequence ID" value="MRX84011.1"/>
    <property type="molecule type" value="Genomic_DNA"/>
</dbReference>
<evidence type="ECO:0000256" key="3">
    <source>
        <dbReference type="ARBA" id="ARBA00022840"/>
    </source>
</evidence>
<dbReference type="InterPro" id="IPR013815">
    <property type="entry name" value="ATP_grasp_subdomain_1"/>
</dbReference>
<dbReference type="Proteomes" id="UP000438093">
    <property type="component" value="Unassembled WGS sequence"/>
</dbReference>
<name>A0A6N7RSP2_9ACTN</name>
<dbReference type="GO" id="GO:0046872">
    <property type="term" value="F:metal ion binding"/>
    <property type="evidence" value="ECO:0007669"/>
    <property type="project" value="InterPro"/>
</dbReference>
<evidence type="ECO:0000256" key="4">
    <source>
        <dbReference type="PROSITE-ProRule" id="PRU00409"/>
    </source>
</evidence>
<comment type="caution">
    <text evidence="6">The sequence shown here is derived from an EMBL/GenBank/DDBJ whole genome shotgun (WGS) entry which is preliminary data.</text>
</comment>
<sequence length="439" mass="48611">MHNGMTLLVLGGKPIGSCELVEYAHSRGARVIVADYLPKEDSPAKLLADECWDISTADVELLASKCETSPVDGILTGVHEFNVAMMAKLSSILNLPCYCTEDQQLLCINKRSFKERCMQAGIPVAQEFSIEDIKGISQDRFPLAVKPKDGSGSRGFSKCLTTEDLPAALKKAAEHSASNSVLIEEFIEAEAVIVHYTAHRGHVMYSGMADKHSEKIGSDGSPIMALQLAPSVHETEYLQELNAKAISMLSSMEIKEGPVWIEAFHTSEGFVFNEMGYRFGGSLSYHLVKELCGIDQLDLLYDQAMGIEASSVTPTFREDKLYAIWPIHIRTGVISQLIGFDELVEDSRVAALVKVHDAGDEIGNWGSAQQVLAYVHVVCKSARDIINFMEDTLKNLRVIDRDGNDMLFALFDPRNAKEGNMDWPTFLEQRIRQDMEGTR</sequence>
<dbReference type="SUPFAM" id="SSF56059">
    <property type="entry name" value="Glutathione synthetase ATP-binding domain-like"/>
    <property type="match status" value="1"/>
</dbReference>
<dbReference type="Pfam" id="PF07478">
    <property type="entry name" value="Dala_Dala_lig_C"/>
    <property type="match status" value="1"/>
</dbReference>
<keyword evidence="2 4" id="KW-0547">Nucleotide-binding</keyword>
<dbReference type="InterPro" id="IPR011761">
    <property type="entry name" value="ATP-grasp"/>
</dbReference>
<dbReference type="Gene3D" id="3.40.50.20">
    <property type="match status" value="1"/>
</dbReference>
<gene>
    <name evidence="6" type="ORF">GJG86_16145</name>
</gene>
<dbReference type="AlphaFoldDB" id="A0A6N7RSP2"/>
<reference evidence="7" key="1">
    <citation type="submission" date="2019-08" db="EMBL/GenBank/DDBJ databases">
        <title>Arthrobacter sp. nov., isolated from plateau pika and Tibetan wild ass.</title>
        <authorList>
            <person name="Ge Y."/>
        </authorList>
    </citation>
    <scope>NUCLEOTIDE SEQUENCE [LARGE SCALE GENOMIC DNA]</scope>
    <source>
        <strain evidence="7">HF-4214</strain>
    </source>
</reference>
<dbReference type="PANTHER" id="PTHR43585:SF2">
    <property type="entry name" value="ATP-GRASP ENZYME FSQD"/>
    <property type="match status" value="1"/>
</dbReference>
<dbReference type="InterPro" id="IPR011095">
    <property type="entry name" value="Dala_Dala_lig_C"/>
</dbReference>
<dbReference type="Gene3D" id="3.30.470.20">
    <property type="entry name" value="ATP-grasp fold, B domain"/>
    <property type="match status" value="1"/>
</dbReference>
<keyword evidence="7" id="KW-1185">Reference proteome</keyword>
<accession>A0A6N7RSP2</accession>
<keyword evidence="3 4" id="KW-0067">ATP-binding</keyword>
<proteinExistence type="predicted"/>
<dbReference type="PROSITE" id="PS50975">
    <property type="entry name" value="ATP_GRASP"/>
    <property type="match status" value="1"/>
</dbReference>
<protein>
    <submittedName>
        <fullName evidence="6">ATP-grasp domain-containing protein</fullName>
    </submittedName>
</protein>
<dbReference type="PANTHER" id="PTHR43585">
    <property type="entry name" value="FUMIPYRROLE BIOSYNTHESIS PROTEIN C"/>
    <property type="match status" value="1"/>
</dbReference>
<evidence type="ECO:0000256" key="2">
    <source>
        <dbReference type="ARBA" id="ARBA00022741"/>
    </source>
</evidence>
<dbReference type="Gene3D" id="3.30.1490.20">
    <property type="entry name" value="ATP-grasp fold, A domain"/>
    <property type="match status" value="1"/>
</dbReference>
<organism evidence="6 7">
    <name type="scientific">Eggerthella guodeyinii</name>
    <dbReference type="NCBI Taxonomy" id="2690837"/>
    <lineage>
        <taxon>Bacteria</taxon>
        <taxon>Bacillati</taxon>
        <taxon>Actinomycetota</taxon>
        <taxon>Coriobacteriia</taxon>
        <taxon>Eggerthellales</taxon>
        <taxon>Eggerthellaceae</taxon>
        <taxon>Eggerthella</taxon>
    </lineage>
</organism>
<dbReference type="GO" id="GO:0008716">
    <property type="term" value="F:D-alanine-D-alanine ligase activity"/>
    <property type="evidence" value="ECO:0007669"/>
    <property type="project" value="InterPro"/>
</dbReference>
<evidence type="ECO:0000313" key="6">
    <source>
        <dbReference type="EMBL" id="MRX84011.1"/>
    </source>
</evidence>
<evidence type="ECO:0000256" key="1">
    <source>
        <dbReference type="ARBA" id="ARBA00022598"/>
    </source>
</evidence>
<dbReference type="RefSeq" id="WP_154334864.1">
    <property type="nucleotide sequence ID" value="NZ_VTFY01000019.1"/>
</dbReference>
<dbReference type="GO" id="GO:0005524">
    <property type="term" value="F:ATP binding"/>
    <property type="evidence" value="ECO:0007669"/>
    <property type="project" value="UniProtKB-UniRule"/>
</dbReference>